<dbReference type="Pfam" id="PF02589">
    <property type="entry name" value="LUD_dom"/>
    <property type="match status" value="1"/>
</dbReference>
<evidence type="ECO:0000259" key="1">
    <source>
        <dbReference type="Pfam" id="PF02589"/>
    </source>
</evidence>
<dbReference type="InterPro" id="IPR037171">
    <property type="entry name" value="NagB/RpiA_transferase-like"/>
</dbReference>
<accession>A0A381YF88</accession>
<proteinExistence type="predicted"/>
<dbReference type="SUPFAM" id="SSF100950">
    <property type="entry name" value="NagB/RpiA/CoA transferase-like"/>
    <property type="match status" value="1"/>
</dbReference>
<feature type="domain" description="LUD" evidence="1">
    <location>
        <begin position="93"/>
        <end position="174"/>
    </location>
</feature>
<protein>
    <recommendedName>
        <fullName evidence="1">LUD domain-containing protein</fullName>
    </recommendedName>
</protein>
<dbReference type="Gene3D" id="3.40.50.10420">
    <property type="entry name" value="NagB/RpiA/CoA transferase-like"/>
    <property type="match status" value="1"/>
</dbReference>
<evidence type="ECO:0000313" key="2">
    <source>
        <dbReference type="EMBL" id="SVA75262.1"/>
    </source>
</evidence>
<gene>
    <name evidence="2" type="ORF">METZ01_LOCUS128116</name>
</gene>
<dbReference type="InterPro" id="IPR003741">
    <property type="entry name" value="LUD_dom"/>
</dbReference>
<name>A0A381YF88_9ZZZZ</name>
<reference evidence="2" key="1">
    <citation type="submission" date="2018-05" db="EMBL/GenBank/DDBJ databases">
        <authorList>
            <person name="Lanie J.A."/>
            <person name="Ng W.-L."/>
            <person name="Kazmierczak K.M."/>
            <person name="Andrzejewski T.M."/>
            <person name="Davidsen T.M."/>
            <person name="Wayne K.J."/>
            <person name="Tettelin H."/>
            <person name="Glass J.I."/>
            <person name="Rusch D."/>
            <person name="Podicherti R."/>
            <person name="Tsui H.-C.T."/>
            <person name="Winkler M.E."/>
        </authorList>
    </citation>
    <scope>NUCLEOTIDE SEQUENCE</scope>
</reference>
<dbReference type="InterPro" id="IPR024185">
    <property type="entry name" value="FTHF_cligase-like_sf"/>
</dbReference>
<organism evidence="2">
    <name type="scientific">marine metagenome</name>
    <dbReference type="NCBI Taxonomy" id="408172"/>
    <lineage>
        <taxon>unclassified sequences</taxon>
        <taxon>metagenomes</taxon>
        <taxon>ecological metagenomes</taxon>
    </lineage>
</organism>
<sequence>MNFFNNLFKGNSSRRISKEDQEREQSKFMPKVKVAIEERFIVNFIDNGGKFLYSENYNELNENLSLILKENNWVKEDLLITNNKIKSNYKLPNSIKVNQENSKCFVTDCENLIADDGSILISSNQIEEKNLSDFPSNLIILSETTKFKNSIGEGLAEIKSKSKKIPSNITTIKNFQISQEKDFLSYGTSAKNLYLILLEKGTI</sequence>
<dbReference type="EMBL" id="UINC01018013">
    <property type="protein sequence ID" value="SVA75262.1"/>
    <property type="molecule type" value="Genomic_DNA"/>
</dbReference>
<dbReference type="AlphaFoldDB" id="A0A381YF88"/>